<comment type="caution">
    <text evidence="1">The sequence shown here is derived from an EMBL/GenBank/DDBJ whole genome shotgun (WGS) entry which is preliminary data.</text>
</comment>
<reference evidence="1 2" key="1">
    <citation type="journal article" date="2013" name="Curr. Biol.">
        <title>The Genome of the Foraminiferan Reticulomyxa filosa.</title>
        <authorList>
            <person name="Glockner G."/>
            <person name="Hulsmann N."/>
            <person name="Schleicher M."/>
            <person name="Noegel A.A."/>
            <person name="Eichinger L."/>
            <person name="Gallinger C."/>
            <person name="Pawlowski J."/>
            <person name="Sierra R."/>
            <person name="Euteneuer U."/>
            <person name="Pillet L."/>
            <person name="Moustafa A."/>
            <person name="Platzer M."/>
            <person name="Groth M."/>
            <person name="Szafranski K."/>
            <person name="Schliwa M."/>
        </authorList>
    </citation>
    <scope>NUCLEOTIDE SEQUENCE [LARGE SCALE GENOMIC DNA]</scope>
</reference>
<accession>X6LI99</accession>
<dbReference type="EMBL" id="ASPP01038559">
    <property type="protein sequence ID" value="ETO01339.1"/>
    <property type="molecule type" value="Genomic_DNA"/>
</dbReference>
<dbReference type="Proteomes" id="UP000023152">
    <property type="component" value="Unassembled WGS sequence"/>
</dbReference>
<feature type="non-terminal residue" evidence="1">
    <location>
        <position position="1"/>
    </location>
</feature>
<evidence type="ECO:0000313" key="2">
    <source>
        <dbReference type="Proteomes" id="UP000023152"/>
    </source>
</evidence>
<keyword evidence="2" id="KW-1185">Reference proteome</keyword>
<evidence type="ECO:0000313" key="1">
    <source>
        <dbReference type="EMBL" id="ETO01339.1"/>
    </source>
</evidence>
<organism evidence="1 2">
    <name type="scientific">Reticulomyxa filosa</name>
    <dbReference type="NCBI Taxonomy" id="46433"/>
    <lineage>
        <taxon>Eukaryota</taxon>
        <taxon>Sar</taxon>
        <taxon>Rhizaria</taxon>
        <taxon>Retaria</taxon>
        <taxon>Foraminifera</taxon>
        <taxon>Monothalamids</taxon>
        <taxon>Reticulomyxidae</taxon>
        <taxon>Reticulomyxa</taxon>
    </lineage>
</organism>
<protein>
    <submittedName>
        <fullName evidence="1">Uncharacterized protein</fullName>
    </submittedName>
</protein>
<name>X6LI99_RETFI</name>
<gene>
    <name evidence="1" type="ORF">RFI_36101</name>
</gene>
<dbReference type="AlphaFoldDB" id="X6LI99"/>
<proteinExistence type="predicted"/>
<sequence length="115" mass="13487">QLSKDVLNADYYETYREALEAITVKLSGKQLDNAFNYFISKFGYEKIDTVDEYADLLKEIAQRLDEKQINIALNCCMDKLNDKNKHQNICIKYIQLLEIISDKCNQQQLNEGYIH</sequence>